<organism evidence="2 3">
    <name type="scientific">Pseudoalteromonas luteoviolacea</name>
    <dbReference type="NCBI Taxonomy" id="43657"/>
    <lineage>
        <taxon>Bacteria</taxon>
        <taxon>Pseudomonadati</taxon>
        <taxon>Pseudomonadota</taxon>
        <taxon>Gammaproteobacteria</taxon>
        <taxon>Alteromonadales</taxon>
        <taxon>Pseudoalteromonadaceae</taxon>
        <taxon>Pseudoalteromonas</taxon>
    </lineage>
</organism>
<dbReference type="Proteomes" id="UP000093366">
    <property type="component" value="Unassembled WGS sequence"/>
</dbReference>
<name>A0A1C0TVM2_9GAMM</name>
<comment type="caution">
    <text evidence="2">The sequence shown here is derived from an EMBL/GenBank/DDBJ whole genome shotgun (WGS) entry which is preliminary data.</text>
</comment>
<evidence type="ECO:0000313" key="3">
    <source>
        <dbReference type="Proteomes" id="UP000093366"/>
    </source>
</evidence>
<protein>
    <submittedName>
        <fullName evidence="2">Uncharacterized protein</fullName>
    </submittedName>
</protein>
<evidence type="ECO:0000256" key="1">
    <source>
        <dbReference type="SAM" id="Phobius"/>
    </source>
</evidence>
<keyword evidence="1" id="KW-1133">Transmembrane helix</keyword>
<keyword evidence="1" id="KW-0472">Membrane</keyword>
<accession>A0A1C0TVM2</accession>
<keyword evidence="1" id="KW-0812">Transmembrane</keyword>
<sequence length="150" mass="17245">MQNPTPYLCFLMIERKYKVIASFPIFGLILDILNGKGFSDYVINGFNLSFAVVYFLIIRFIVVKVTIVHIQKTAKFYSTVLSLIVICAALLFCAYHFYLSEPFRIVYSGKYTYHALSLGVFLSLHSILLAFIVLFGLRKIVQGKYRIYKA</sequence>
<proteinExistence type="predicted"/>
<feature type="transmembrane region" description="Helical" evidence="1">
    <location>
        <begin position="74"/>
        <end position="99"/>
    </location>
</feature>
<evidence type="ECO:0000313" key="2">
    <source>
        <dbReference type="EMBL" id="OCQ23359.1"/>
    </source>
</evidence>
<dbReference type="EMBL" id="MAUJ01000001">
    <property type="protein sequence ID" value="OCQ23359.1"/>
    <property type="molecule type" value="Genomic_DNA"/>
</dbReference>
<dbReference type="AlphaFoldDB" id="A0A1C0TVM2"/>
<reference evidence="3" key="1">
    <citation type="submission" date="2016-07" db="EMBL/GenBank/DDBJ databases">
        <authorList>
            <person name="Florea S."/>
            <person name="Webb J.S."/>
            <person name="Jaromczyk J."/>
            <person name="Schardl C.L."/>
        </authorList>
    </citation>
    <scope>NUCLEOTIDE SEQUENCE [LARGE SCALE GENOMIC DNA]</scope>
    <source>
        <strain evidence="3">IPB1</strain>
    </source>
</reference>
<feature type="transmembrane region" description="Helical" evidence="1">
    <location>
        <begin position="41"/>
        <end position="62"/>
    </location>
</feature>
<feature type="transmembrane region" description="Helical" evidence="1">
    <location>
        <begin position="111"/>
        <end position="137"/>
    </location>
</feature>
<gene>
    <name evidence="2" type="ORF">A7985_05300</name>
</gene>